<dbReference type="InterPro" id="IPR050988">
    <property type="entry name" value="Mannitol_DH/Oxidoreductase"/>
</dbReference>
<name>A0A132BVF2_9RHOB</name>
<dbReference type="EC" id="1.1.1.67" evidence="5"/>
<dbReference type="GO" id="GO:0050086">
    <property type="term" value="F:mannitol 2-dehydrogenase activity"/>
    <property type="evidence" value="ECO:0007669"/>
    <property type="project" value="UniProtKB-EC"/>
</dbReference>
<dbReference type="Pfam" id="PF01232">
    <property type="entry name" value="Mannitol_dh"/>
    <property type="match status" value="1"/>
</dbReference>
<dbReference type="Gene3D" id="1.10.1040.10">
    <property type="entry name" value="N-(1-d-carboxylethyl)-l-norvaline Dehydrogenase, domain 2"/>
    <property type="match status" value="1"/>
</dbReference>
<keyword evidence="1 5" id="KW-0560">Oxidoreductase</keyword>
<dbReference type="Gene3D" id="3.40.50.720">
    <property type="entry name" value="NAD(P)-binding Rossmann-like Domain"/>
    <property type="match status" value="1"/>
</dbReference>
<dbReference type="InterPro" id="IPR013328">
    <property type="entry name" value="6PGD_dom2"/>
</dbReference>
<dbReference type="PATRIC" id="fig|1768241.3.peg.3189"/>
<accession>A0A132BVF2</accession>
<dbReference type="PANTHER" id="PTHR43362">
    <property type="entry name" value="MANNITOL DEHYDROGENASE DSF1-RELATED"/>
    <property type="match status" value="1"/>
</dbReference>
<protein>
    <submittedName>
        <fullName evidence="5">Mannitol 2-dehydrogenase</fullName>
        <ecNumber evidence="5">1.1.1.67</ecNumber>
    </submittedName>
</protein>
<keyword evidence="6" id="KW-1185">Reference proteome</keyword>
<feature type="region of interest" description="Disordered" evidence="2">
    <location>
        <begin position="1"/>
        <end position="21"/>
    </location>
</feature>
<evidence type="ECO:0000259" key="3">
    <source>
        <dbReference type="Pfam" id="PF01232"/>
    </source>
</evidence>
<gene>
    <name evidence="5" type="primary">mtlK_1</name>
    <name evidence="5" type="ORF">TRIHO_30490</name>
</gene>
<dbReference type="Proteomes" id="UP000068382">
    <property type="component" value="Unassembled WGS sequence"/>
</dbReference>
<dbReference type="Pfam" id="PF08125">
    <property type="entry name" value="Mannitol_dh_C"/>
    <property type="match status" value="1"/>
</dbReference>
<dbReference type="InterPro" id="IPR000669">
    <property type="entry name" value="Mannitol_DH"/>
</dbReference>
<dbReference type="InterPro" id="IPR013131">
    <property type="entry name" value="Mannitol_DH_N"/>
</dbReference>
<dbReference type="AlphaFoldDB" id="A0A132BVF2"/>
<sequence>MSMEAGLPADPAQAGPRLSRRTPAARTGIVHLGPGAFFRAFNAVYTHEAMAASGGDWGILAVSLQSPTARDQLMPQGGAYHAVTRGPNGDVPEVIEAITGVLVAPENPAAVVAAMSDPAVRIVSLTITEKGYRHAPATGRLKMDDPDVRHDLAHLDRPVTAVGFIVAALMQRRARGARPFTVQSCDNLPDNGRLARGVVLEFATAIDPDLAAWIAAEGRFPSAMVDRITPATTTEDLDRLARQTGLADAAAVFCEPFRQWVVEDDFVDGARPAWDRAGVQMVRDVTAHEAMKLRCLNGTHSTLAYLGYLAGFETISQTVAAEGYAGMLQRLWREEILPTVPQPEGEDLPGYCAALLARYSNPAIRHRTWQIAMDGSQKLPQRLLATLAERLAVGEPAPGLILAVAAWMRYMGGVDDAGAAIALKDPLAAELKAASDRAATAADRVAAFLAFDAIFPAELAGSPTCAAALTRAYETLQTRGAHACVKEYADA</sequence>
<evidence type="ECO:0000256" key="2">
    <source>
        <dbReference type="SAM" id="MobiDB-lite"/>
    </source>
</evidence>
<dbReference type="PANTHER" id="PTHR43362:SF1">
    <property type="entry name" value="MANNITOL DEHYDROGENASE 2-RELATED"/>
    <property type="match status" value="1"/>
</dbReference>
<evidence type="ECO:0000256" key="1">
    <source>
        <dbReference type="ARBA" id="ARBA00023002"/>
    </source>
</evidence>
<proteinExistence type="predicted"/>
<organism evidence="5 6">
    <name type="scientific">Tritonibacter horizontis</name>
    <dbReference type="NCBI Taxonomy" id="1768241"/>
    <lineage>
        <taxon>Bacteria</taxon>
        <taxon>Pseudomonadati</taxon>
        <taxon>Pseudomonadota</taxon>
        <taxon>Alphaproteobacteria</taxon>
        <taxon>Rhodobacterales</taxon>
        <taxon>Paracoccaceae</taxon>
        <taxon>Tritonibacter</taxon>
    </lineage>
</organism>
<dbReference type="PRINTS" id="PR00084">
    <property type="entry name" value="MTLDHDRGNASE"/>
</dbReference>
<dbReference type="InterPro" id="IPR008927">
    <property type="entry name" value="6-PGluconate_DH-like_C_sf"/>
</dbReference>
<feature type="domain" description="Mannitol dehydrogenase C-terminal" evidence="4">
    <location>
        <begin position="284"/>
        <end position="476"/>
    </location>
</feature>
<dbReference type="SUPFAM" id="SSF51735">
    <property type="entry name" value="NAD(P)-binding Rossmann-fold domains"/>
    <property type="match status" value="1"/>
</dbReference>
<evidence type="ECO:0000259" key="4">
    <source>
        <dbReference type="Pfam" id="PF08125"/>
    </source>
</evidence>
<comment type="caution">
    <text evidence="5">The sequence shown here is derived from an EMBL/GenBank/DDBJ whole genome shotgun (WGS) entry which is preliminary data.</text>
</comment>
<evidence type="ECO:0000313" key="5">
    <source>
        <dbReference type="EMBL" id="KUP92032.1"/>
    </source>
</evidence>
<dbReference type="SUPFAM" id="SSF48179">
    <property type="entry name" value="6-phosphogluconate dehydrogenase C-terminal domain-like"/>
    <property type="match status" value="1"/>
</dbReference>
<dbReference type="InterPro" id="IPR013118">
    <property type="entry name" value="Mannitol_DH_C"/>
</dbReference>
<feature type="domain" description="Mannitol dehydrogenase N-terminal" evidence="3">
    <location>
        <begin position="28"/>
        <end position="275"/>
    </location>
</feature>
<evidence type="ECO:0000313" key="6">
    <source>
        <dbReference type="Proteomes" id="UP000068382"/>
    </source>
</evidence>
<dbReference type="InterPro" id="IPR036291">
    <property type="entry name" value="NAD(P)-bd_dom_sf"/>
</dbReference>
<reference evidence="5 6" key="1">
    <citation type="submission" date="2015-12" db="EMBL/GenBank/DDBJ databases">
        <title>Genome sequence of the marine Rhodobacteraceae strain O3.65, Candidatus Tritonibacter horizontis.</title>
        <authorList>
            <person name="Poehlein A."/>
            <person name="Giebel H.A."/>
            <person name="Voget S."/>
            <person name="Brinkhoff T."/>
        </authorList>
    </citation>
    <scope>NUCLEOTIDE SEQUENCE [LARGE SCALE GENOMIC DNA]</scope>
    <source>
        <strain evidence="5 6">O3.65</strain>
    </source>
</reference>
<dbReference type="EMBL" id="LPUY01000079">
    <property type="protein sequence ID" value="KUP92032.1"/>
    <property type="molecule type" value="Genomic_DNA"/>
</dbReference>